<reference evidence="2 3" key="1">
    <citation type="submission" date="2011-08" db="EMBL/GenBank/DDBJ databases">
        <title>The Genome Sequence of Clostridium citroniae WAL-17108.</title>
        <authorList>
            <consortium name="The Broad Institute Genome Sequencing Platform"/>
            <person name="Earl A."/>
            <person name="Ward D."/>
            <person name="Feldgarden M."/>
            <person name="Gevers D."/>
            <person name="Finegold S.M."/>
            <person name="Summanen P.H."/>
            <person name="Molitoris D.R."/>
            <person name="Vaisanen M.L."/>
            <person name="Daigneault M."/>
            <person name="Allen-Vercoe E."/>
            <person name="Young S.K."/>
            <person name="Zeng Q."/>
            <person name="Gargeya S."/>
            <person name="Fitzgerald M."/>
            <person name="Haas B."/>
            <person name="Abouelleil A."/>
            <person name="Alvarado L."/>
            <person name="Arachchi H.M."/>
            <person name="Berlin A."/>
            <person name="Brown A."/>
            <person name="Chapman S.B."/>
            <person name="Chen Z."/>
            <person name="Dunbar C."/>
            <person name="Freedman E."/>
            <person name="Gearin G."/>
            <person name="Gellesch M."/>
            <person name="Goldberg J."/>
            <person name="Griggs A."/>
            <person name="Gujja S."/>
            <person name="Heiman D."/>
            <person name="Howarth C."/>
            <person name="Larson L."/>
            <person name="Lui A."/>
            <person name="MacDonald P.J.P."/>
            <person name="Montmayeur A."/>
            <person name="Murphy C."/>
            <person name="Neiman D."/>
            <person name="Pearson M."/>
            <person name="Priest M."/>
            <person name="Roberts A."/>
            <person name="Saif S."/>
            <person name="Shea T."/>
            <person name="Shenoy N."/>
            <person name="Sisk P."/>
            <person name="Stolte C."/>
            <person name="Sykes S."/>
            <person name="Wortman J."/>
            <person name="Nusbaum C."/>
            <person name="Birren B."/>
        </authorList>
    </citation>
    <scope>NUCLEOTIDE SEQUENCE [LARGE SCALE GENOMIC DNA]</scope>
    <source>
        <strain evidence="2 3">WAL-17108</strain>
    </source>
</reference>
<comment type="caution">
    <text evidence="2">The sequence shown here is derived from an EMBL/GenBank/DDBJ whole genome shotgun (WGS) entry which is preliminary data.</text>
</comment>
<gene>
    <name evidence="2" type="ORF">HMPREF9469_00900</name>
</gene>
<accession>G5HEM7</accession>
<dbReference type="RefSeq" id="WP_007859591.1">
    <property type="nucleotide sequence ID" value="NZ_JH376420.1"/>
</dbReference>
<protein>
    <recommendedName>
        <fullName evidence="1">DpnD/PcfM-like C-terminal domain-containing protein</fullName>
    </recommendedName>
</protein>
<evidence type="ECO:0000313" key="3">
    <source>
        <dbReference type="Proteomes" id="UP000003763"/>
    </source>
</evidence>
<evidence type="ECO:0000259" key="1">
    <source>
        <dbReference type="Pfam" id="PF14207"/>
    </source>
</evidence>
<dbReference type="InterPro" id="IPR025575">
    <property type="entry name" value="DpnD/PcfM_C"/>
</dbReference>
<proteinExistence type="predicted"/>
<dbReference type="AlphaFoldDB" id="G5HEM7"/>
<feature type="domain" description="DpnD/PcfM-like C-terminal" evidence="1">
    <location>
        <begin position="4"/>
        <end position="47"/>
    </location>
</feature>
<sequence length="76" mass="8799">MGRYAVSVREIFKRTVIVNAENSGDAIRKVEDAVGRDEILLDLDDFDYREIVPSDHWKNGEIPDGEDVSYYWHLKA</sequence>
<organism evidence="2 3">
    <name type="scientific">[Clostridium] citroniae WAL-17108</name>
    <dbReference type="NCBI Taxonomy" id="742733"/>
    <lineage>
        <taxon>Bacteria</taxon>
        <taxon>Bacillati</taxon>
        <taxon>Bacillota</taxon>
        <taxon>Clostridia</taxon>
        <taxon>Lachnospirales</taxon>
        <taxon>Lachnospiraceae</taxon>
        <taxon>Enterocloster</taxon>
    </lineage>
</organism>
<evidence type="ECO:0000313" key="2">
    <source>
        <dbReference type="EMBL" id="EHE99985.1"/>
    </source>
</evidence>
<name>G5HEM7_9FIRM</name>
<dbReference type="Proteomes" id="UP000003763">
    <property type="component" value="Unassembled WGS sequence"/>
</dbReference>
<dbReference type="HOGENOM" id="CLU_2648077_0_0_9"/>
<dbReference type="Pfam" id="PF14207">
    <property type="entry name" value="DpnD-PcfM"/>
    <property type="match status" value="1"/>
</dbReference>
<dbReference type="EMBL" id="ADLJ01000007">
    <property type="protein sequence ID" value="EHE99985.1"/>
    <property type="molecule type" value="Genomic_DNA"/>
</dbReference>
<dbReference type="PATRIC" id="fig|742733.3.peg.925"/>